<keyword evidence="3" id="KW-1185">Reference proteome</keyword>
<dbReference type="VEuPathDB" id="VectorBase:RSAN_031743"/>
<name>A0A9D4QAS5_RHISA</name>
<dbReference type="EMBL" id="JABSTV010001247">
    <property type="protein sequence ID" value="KAH7971829.1"/>
    <property type="molecule type" value="Genomic_DNA"/>
</dbReference>
<feature type="region of interest" description="Disordered" evidence="1">
    <location>
        <begin position="43"/>
        <end position="95"/>
    </location>
</feature>
<comment type="caution">
    <text evidence="2">The sequence shown here is derived from an EMBL/GenBank/DDBJ whole genome shotgun (WGS) entry which is preliminary data.</text>
</comment>
<dbReference type="PANTHER" id="PTHR33327:SF3">
    <property type="entry name" value="RNA-DIRECTED DNA POLYMERASE"/>
    <property type="match status" value="1"/>
</dbReference>
<feature type="compositionally biased region" description="Basic and acidic residues" evidence="1">
    <location>
        <begin position="134"/>
        <end position="148"/>
    </location>
</feature>
<feature type="region of interest" description="Disordered" evidence="1">
    <location>
        <begin position="134"/>
        <end position="169"/>
    </location>
</feature>
<dbReference type="AlphaFoldDB" id="A0A9D4QAS5"/>
<organism evidence="2 3">
    <name type="scientific">Rhipicephalus sanguineus</name>
    <name type="common">Brown dog tick</name>
    <name type="synonym">Ixodes sanguineus</name>
    <dbReference type="NCBI Taxonomy" id="34632"/>
    <lineage>
        <taxon>Eukaryota</taxon>
        <taxon>Metazoa</taxon>
        <taxon>Ecdysozoa</taxon>
        <taxon>Arthropoda</taxon>
        <taxon>Chelicerata</taxon>
        <taxon>Arachnida</taxon>
        <taxon>Acari</taxon>
        <taxon>Parasitiformes</taxon>
        <taxon>Ixodida</taxon>
        <taxon>Ixodoidea</taxon>
        <taxon>Ixodidae</taxon>
        <taxon>Rhipicephalinae</taxon>
        <taxon>Rhipicephalus</taxon>
        <taxon>Rhipicephalus</taxon>
    </lineage>
</organism>
<protein>
    <submittedName>
        <fullName evidence="2">Uncharacterized protein</fullName>
    </submittedName>
</protein>
<feature type="compositionally biased region" description="Basic and acidic residues" evidence="1">
    <location>
        <begin position="156"/>
        <end position="168"/>
    </location>
</feature>
<accession>A0A9D4QAS5</accession>
<dbReference type="Proteomes" id="UP000821837">
    <property type="component" value="Chromosome 11"/>
</dbReference>
<feature type="compositionally biased region" description="Basic and acidic residues" evidence="1">
    <location>
        <begin position="50"/>
        <end position="67"/>
    </location>
</feature>
<evidence type="ECO:0000313" key="2">
    <source>
        <dbReference type="EMBL" id="KAH7971829.1"/>
    </source>
</evidence>
<sequence>MRLLGFLPDYEQNRRHKDCAETKKSRRGERKVAEVVKELREWQSGEEEIGEFRHGEADVAEEGRAEENAGGDDGTGGREAAASGADGEAKEDAEEVRYYEVGMVRDGEWDEKTKCVDAGDADYNDYVNDAAGVEEKPVEEASDNRAENSDTSQISDRSERAGHEKPNEEFATSVLEPYNGPSPSETMHWTMAEPTPVYAERFDSGKYKDEEADRNYVKGIEPFIRWHHVSSQATRYDHVICALPPALIAIIRDFLRSPPAGKPAELIRRSESEQRTQQQSLTAMKLGDRQPTELLRRMRHLIGDLTAALVALILFLQRLHQQCTNRAVKDEISLHSFPLDARLKKEWVVKLRIGKPVTPPMKNQLLKEHVGNLPELCMGYLVKRTPMMTYVM</sequence>
<gene>
    <name evidence="2" type="ORF">HPB52_003219</name>
</gene>
<dbReference type="VEuPathDB" id="VectorBase:RSAN_055592"/>
<reference evidence="2" key="1">
    <citation type="journal article" date="2020" name="Cell">
        <title>Large-Scale Comparative Analyses of Tick Genomes Elucidate Their Genetic Diversity and Vector Capacities.</title>
        <authorList>
            <consortium name="Tick Genome and Microbiome Consortium (TIGMIC)"/>
            <person name="Jia N."/>
            <person name="Wang J."/>
            <person name="Shi W."/>
            <person name="Du L."/>
            <person name="Sun Y."/>
            <person name="Zhan W."/>
            <person name="Jiang J.F."/>
            <person name="Wang Q."/>
            <person name="Zhang B."/>
            <person name="Ji P."/>
            <person name="Bell-Sakyi L."/>
            <person name="Cui X.M."/>
            <person name="Yuan T.T."/>
            <person name="Jiang B.G."/>
            <person name="Yang W.F."/>
            <person name="Lam T.T."/>
            <person name="Chang Q.C."/>
            <person name="Ding S.J."/>
            <person name="Wang X.J."/>
            <person name="Zhu J.G."/>
            <person name="Ruan X.D."/>
            <person name="Zhao L."/>
            <person name="Wei J.T."/>
            <person name="Ye R.Z."/>
            <person name="Que T.C."/>
            <person name="Du C.H."/>
            <person name="Zhou Y.H."/>
            <person name="Cheng J.X."/>
            <person name="Dai P.F."/>
            <person name="Guo W.B."/>
            <person name="Han X.H."/>
            <person name="Huang E.J."/>
            <person name="Li L.F."/>
            <person name="Wei W."/>
            <person name="Gao Y.C."/>
            <person name="Liu J.Z."/>
            <person name="Shao H.Z."/>
            <person name="Wang X."/>
            <person name="Wang C.C."/>
            <person name="Yang T.C."/>
            <person name="Huo Q.B."/>
            <person name="Li W."/>
            <person name="Chen H.Y."/>
            <person name="Chen S.E."/>
            <person name="Zhou L.G."/>
            <person name="Ni X.B."/>
            <person name="Tian J.H."/>
            <person name="Sheng Y."/>
            <person name="Liu T."/>
            <person name="Pan Y.S."/>
            <person name="Xia L.Y."/>
            <person name="Li J."/>
            <person name="Zhao F."/>
            <person name="Cao W.C."/>
        </authorList>
    </citation>
    <scope>NUCLEOTIDE SEQUENCE</scope>
    <source>
        <strain evidence="2">Rsan-2018</strain>
    </source>
</reference>
<dbReference type="PANTHER" id="PTHR33327">
    <property type="entry name" value="ENDONUCLEASE"/>
    <property type="match status" value="1"/>
</dbReference>
<evidence type="ECO:0000256" key="1">
    <source>
        <dbReference type="SAM" id="MobiDB-lite"/>
    </source>
</evidence>
<reference evidence="2" key="2">
    <citation type="submission" date="2021-09" db="EMBL/GenBank/DDBJ databases">
        <authorList>
            <person name="Jia N."/>
            <person name="Wang J."/>
            <person name="Shi W."/>
            <person name="Du L."/>
            <person name="Sun Y."/>
            <person name="Zhan W."/>
            <person name="Jiang J."/>
            <person name="Wang Q."/>
            <person name="Zhang B."/>
            <person name="Ji P."/>
            <person name="Sakyi L.B."/>
            <person name="Cui X."/>
            <person name="Yuan T."/>
            <person name="Jiang B."/>
            <person name="Yang W."/>
            <person name="Lam T.T.-Y."/>
            <person name="Chang Q."/>
            <person name="Ding S."/>
            <person name="Wang X."/>
            <person name="Zhu J."/>
            <person name="Ruan X."/>
            <person name="Zhao L."/>
            <person name="Wei J."/>
            <person name="Que T."/>
            <person name="Du C."/>
            <person name="Cheng J."/>
            <person name="Dai P."/>
            <person name="Han X."/>
            <person name="Huang E."/>
            <person name="Gao Y."/>
            <person name="Liu J."/>
            <person name="Shao H."/>
            <person name="Ye R."/>
            <person name="Li L."/>
            <person name="Wei W."/>
            <person name="Wang X."/>
            <person name="Wang C."/>
            <person name="Huo Q."/>
            <person name="Li W."/>
            <person name="Guo W."/>
            <person name="Chen H."/>
            <person name="Chen S."/>
            <person name="Zhou L."/>
            <person name="Zhou L."/>
            <person name="Ni X."/>
            <person name="Tian J."/>
            <person name="Zhou Y."/>
            <person name="Sheng Y."/>
            <person name="Liu T."/>
            <person name="Pan Y."/>
            <person name="Xia L."/>
            <person name="Li J."/>
            <person name="Zhao F."/>
            <person name="Cao W."/>
        </authorList>
    </citation>
    <scope>NUCLEOTIDE SEQUENCE</scope>
    <source>
        <strain evidence="2">Rsan-2018</strain>
        <tissue evidence="2">Larvae</tissue>
    </source>
</reference>
<evidence type="ECO:0000313" key="3">
    <source>
        <dbReference type="Proteomes" id="UP000821837"/>
    </source>
</evidence>
<proteinExistence type="predicted"/>